<dbReference type="InterPro" id="IPR020846">
    <property type="entry name" value="MFS_dom"/>
</dbReference>
<proteinExistence type="predicted"/>
<feature type="transmembrane region" description="Helical" evidence="6">
    <location>
        <begin position="417"/>
        <end position="440"/>
    </location>
</feature>
<dbReference type="PANTHER" id="PTHR48021:SF1">
    <property type="entry name" value="GH07001P-RELATED"/>
    <property type="match status" value="1"/>
</dbReference>
<dbReference type="InterPro" id="IPR036259">
    <property type="entry name" value="MFS_trans_sf"/>
</dbReference>
<feature type="transmembrane region" description="Helical" evidence="6">
    <location>
        <begin position="270"/>
        <end position="293"/>
    </location>
</feature>
<reference evidence="8 9" key="1">
    <citation type="submission" date="2023-11" db="EMBL/GenBank/DDBJ databases">
        <authorList>
            <person name="Hedman E."/>
            <person name="Englund M."/>
            <person name="Stromberg M."/>
            <person name="Nyberg Akerstrom W."/>
            <person name="Nylinder S."/>
            <person name="Jareborg N."/>
            <person name="Kallberg Y."/>
            <person name="Kronander E."/>
        </authorList>
    </citation>
    <scope>NUCLEOTIDE SEQUENCE [LARGE SCALE GENOMIC DNA]</scope>
</reference>
<dbReference type="InterPro" id="IPR050549">
    <property type="entry name" value="MFS_Trehalose_Transporter"/>
</dbReference>
<feature type="transmembrane region" description="Helical" evidence="6">
    <location>
        <begin position="446"/>
        <end position="468"/>
    </location>
</feature>
<feature type="transmembrane region" description="Helical" evidence="6">
    <location>
        <begin position="56"/>
        <end position="77"/>
    </location>
</feature>
<dbReference type="InterPro" id="IPR005829">
    <property type="entry name" value="Sugar_transporter_CS"/>
</dbReference>
<accession>A0AAV1LBP7</accession>
<evidence type="ECO:0000259" key="7">
    <source>
        <dbReference type="PROSITE" id="PS50850"/>
    </source>
</evidence>
<dbReference type="InterPro" id="IPR005828">
    <property type="entry name" value="MFS_sugar_transport-like"/>
</dbReference>
<organism evidence="8 9">
    <name type="scientific">Parnassius mnemosyne</name>
    <name type="common">clouded apollo</name>
    <dbReference type="NCBI Taxonomy" id="213953"/>
    <lineage>
        <taxon>Eukaryota</taxon>
        <taxon>Metazoa</taxon>
        <taxon>Ecdysozoa</taxon>
        <taxon>Arthropoda</taxon>
        <taxon>Hexapoda</taxon>
        <taxon>Insecta</taxon>
        <taxon>Pterygota</taxon>
        <taxon>Neoptera</taxon>
        <taxon>Endopterygota</taxon>
        <taxon>Lepidoptera</taxon>
        <taxon>Glossata</taxon>
        <taxon>Ditrysia</taxon>
        <taxon>Papilionoidea</taxon>
        <taxon>Papilionidae</taxon>
        <taxon>Parnassiinae</taxon>
        <taxon>Parnassini</taxon>
        <taxon>Parnassius</taxon>
        <taxon>Driopa</taxon>
    </lineage>
</organism>
<feature type="compositionally biased region" description="Low complexity" evidence="5">
    <location>
        <begin position="556"/>
        <end position="567"/>
    </location>
</feature>
<keyword evidence="3 6" id="KW-1133">Transmembrane helix</keyword>
<protein>
    <recommendedName>
        <fullName evidence="7">Major facilitator superfamily (MFS) profile domain-containing protein</fullName>
    </recommendedName>
</protein>
<feature type="transmembrane region" description="Helical" evidence="6">
    <location>
        <begin position="350"/>
        <end position="371"/>
    </location>
</feature>
<feature type="domain" description="Major facilitator superfamily (MFS) profile" evidence="7">
    <location>
        <begin position="1"/>
        <end position="472"/>
    </location>
</feature>
<evidence type="ECO:0000256" key="3">
    <source>
        <dbReference type="ARBA" id="ARBA00022989"/>
    </source>
</evidence>
<dbReference type="EMBL" id="CAVLGL010000086">
    <property type="protein sequence ID" value="CAK1591376.1"/>
    <property type="molecule type" value="Genomic_DNA"/>
</dbReference>
<dbReference type="AlphaFoldDB" id="A0AAV1LBP7"/>
<feature type="compositionally biased region" description="Basic and acidic residues" evidence="5">
    <location>
        <begin position="509"/>
        <end position="524"/>
    </location>
</feature>
<dbReference type="Pfam" id="PF00083">
    <property type="entry name" value="Sugar_tr"/>
    <property type="match status" value="1"/>
</dbReference>
<feature type="transmembrane region" description="Helical" evidence="6">
    <location>
        <begin position="324"/>
        <end position="343"/>
    </location>
</feature>
<name>A0AAV1LBP7_9NEOP</name>
<dbReference type="Proteomes" id="UP001314205">
    <property type="component" value="Unassembled WGS sequence"/>
</dbReference>
<feature type="region of interest" description="Disordered" evidence="5">
    <location>
        <begin position="505"/>
        <end position="567"/>
    </location>
</feature>
<evidence type="ECO:0000256" key="6">
    <source>
        <dbReference type="SAM" id="Phobius"/>
    </source>
</evidence>
<dbReference type="GO" id="GO:0016020">
    <property type="term" value="C:membrane"/>
    <property type="evidence" value="ECO:0007669"/>
    <property type="project" value="UniProtKB-SubCell"/>
</dbReference>
<evidence type="ECO:0000256" key="5">
    <source>
        <dbReference type="SAM" id="MobiDB-lite"/>
    </source>
</evidence>
<evidence type="ECO:0000313" key="9">
    <source>
        <dbReference type="Proteomes" id="UP001314205"/>
    </source>
</evidence>
<feature type="transmembrane region" description="Helical" evidence="6">
    <location>
        <begin position="84"/>
        <end position="103"/>
    </location>
</feature>
<dbReference type="SUPFAM" id="SSF103473">
    <property type="entry name" value="MFS general substrate transporter"/>
    <property type="match status" value="1"/>
</dbReference>
<dbReference type="PANTHER" id="PTHR48021">
    <property type="match status" value="1"/>
</dbReference>
<evidence type="ECO:0000313" key="8">
    <source>
        <dbReference type="EMBL" id="CAK1591376.1"/>
    </source>
</evidence>
<feature type="transmembrane region" description="Helical" evidence="6">
    <location>
        <begin position="109"/>
        <end position="130"/>
    </location>
</feature>
<evidence type="ECO:0000256" key="2">
    <source>
        <dbReference type="ARBA" id="ARBA00022692"/>
    </source>
</evidence>
<feature type="transmembrane region" description="Helical" evidence="6">
    <location>
        <begin position="20"/>
        <end position="44"/>
    </location>
</feature>
<sequence>MMMPMSSERLVTIRSVYRQLLLVILINVPTVSFGLALGWVSLASGEAAGADGGAEAVVAAVTTFAASSLGVPISASALRYGRKFAVIATSFTFVICWSLKLVGGPWCMVAARTAAGLGAAGAWALAPLLANEMCSAAWRGAAAAAVVPAHNLGVLLMYLAADARLPHATVLWWCLGLSVSHCFVFMLMPESPAFLAASGKLETAEQSLRWLRGSPGAGEAGSGAGNAAGSGAGTASLKNELAALPAPDLLTRSAFALAKDMLSDKRRRRAFFIGGMAVVGQEACGVLALLQYAERVFVLAEGGEAGGEARAAGDAVLMSPARHAVILGVVQLAASFIALYLVERVGRRPLIVWSALCTGAFLAAGAVLVAWPRLRVGGARAAGLALAAAVAADSAGLQPAPYALLADMFHYEFRSCALLLVTAAAGAGNALEVCVFPLVARGGGGLRAAIALAAAITLAYAAFAFAALPETRRRTPQQIYDALEYDTPACRFVTLFKRFTKRITNDSSCPEKGKSETNKSEKPTIHKQNRNLNLYAPEQNRVNSELANKSDVTLHTNTNNETENTNM</sequence>
<dbReference type="GO" id="GO:0022857">
    <property type="term" value="F:transmembrane transporter activity"/>
    <property type="evidence" value="ECO:0007669"/>
    <property type="project" value="InterPro"/>
</dbReference>
<dbReference type="PROSITE" id="PS00216">
    <property type="entry name" value="SUGAR_TRANSPORT_1"/>
    <property type="match status" value="1"/>
</dbReference>
<dbReference type="Gene3D" id="1.20.1250.20">
    <property type="entry name" value="MFS general substrate transporter like domains"/>
    <property type="match status" value="2"/>
</dbReference>
<keyword evidence="9" id="KW-1185">Reference proteome</keyword>
<evidence type="ECO:0000256" key="4">
    <source>
        <dbReference type="ARBA" id="ARBA00023136"/>
    </source>
</evidence>
<gene>
    <name evidence="8" type="ORF">PARMNEM_LOCUS11626</name>
</gene>
<keyword evidence="4 6" id="KW-0472">Membrane</keyword>
<keyword evidence="2 6" id="KW-0812">Transmembrane</keyword>
<comment type="subcellular location">
    <subcellularLocation>
        <location evidence="1">Membrane</location>
        <topology evidence="1">Multi-pass membrane protein</topology>
    </subcellularLocation>
</comment>
<feature type="transmembrane region" description="Helical" evidence="6">
    <location>
        <begin position="137"/>
        <end position="158"/>
    </location>
</feature>
<dbReference type="PROSITE" id="PS50850">
    <property type="entry name" value="MFS"/>
    <property type="match status" value="1"/>
</dbReference>
<comment type="caution">
    <text evidence="8">The sequence shown here is derived from an EMBL/GenBank/DDBJ whole genome shotgun (WGS) entry which is preliminary data.</text>
</comment>
<feature type="transmembrane region" description="Helical" evidence="6">
    <location>
        <begin position="170"/>
        <end position="188"/>
    </location>
</feature>
<feature type="transmembrane region" description="Helical" evidence="6">
    <location>
        <begin position="383"/>
        <end position="405"/>
    </location>
</feature>
<feature type="compositionally biased region" description="Polar residues" evidence="5">
    <location>
        <begin position="540"/>
        <end position="555"/>
    </location>
</feature>
<evidence type="ECO:0000256" key="1">
    <source>
        <dbReference type="ARBA" id="ARBA00004141"/>
    </source>
</evidence>